<comment type="caution">
    <text evidence="8">The sequence shown here is derived from an EMBL/GenBank/DDBJ whole genome shotgun (WGS) entry which is preliminary data.</text>
</comment>
<gene>
    <name evidence="8" type="ORF">IFM89_023469</name>
</gene>
<evidence type="ECO:0000259" key="7">
    <source>
        <dbReference type="PROSITE" id="PS50863"/>
    </source>
</evidence>
<evidence type="ECO:0000313" key="9">
    <source>
        <dbReference type="Proteomes" id="UP000631114"/>
    </source>
</evidence>
<keyword evidence="3" id="KW-0238">DNA-binding</keyword>
<dbReference type="GO" id="GO:0003677">
    <property type="term" value="F:DNA binding"/>
    <property type="evidence" value="ECO:0007669"/>
    <property type="project" value="UniProtKB-KW"/>
</dbReference>
<keyword evidence="6" id="KW-1133">Transmembrane helix</keyword>
<dbReference type="Proteomes" id="UP000631114">
    <property type="component" value="Unassembled WGS sequence"/>
</dbReference>
<evidence type="ECO:0000256" key="1">
    <source>
        <dbReference type="ARBA" id="ARBA00004123"/>
    </source>
</evidence>
<keyword evidence="5" id="KW-0539">Nucleus</keyword>
<dbReference type="PROSITE" id="PS50863">
    <property type="entry name" value="B3"/>
    <property type="match status" value="1"/>
</dbReference>
<reference evidence="8 9" key="1">
    <citation type="submission" date="2020-10" db="EMBL/GenBank/DDBJ databases">
        <title>The Coptis chinensis genome and diversification of protoberbering-type alkaloids.</title>
        <authorList>
            <person name="Wang B."/>
            <person name="Shu S."/>
            <person name="Song C."/>
            <person name="Liu Y."/>
        </authorList>
    </citation>
    <scope>NUCLEOTIDE SEQUENCE [LARGE SCALE GENOMIC DNA]</scope>
    <source>
        <strain evidence="8">HL-2020</strain>
        <tissue evidence="8">Leaf</tissue>
    </source>
</reference>
<dbReference type="OrthoDB" id="1909330at2759"/>
<evidence type="ECO:0000256" key="2">
    <source>
        <dbReference type="ARBA" id="ARBA00023015"/>
    </source>
</evidence>
<keyword evidence="9" id="KW-1185">Reference proteome</keyword>
<comment type="subcellular location">
    <subcellularLocation>
        <location evidence="1">Nucleus</location>
    </subcellularLocation>
</comment>
<evidence type="ECO:0000256" key="5">
    <source>
        <dbReference type="ARBA" id="ARBA00023242"/>
    </source>
</evidence>
<dbReference type="AlphaFoldDB" id="A0A835LNK8"/>
<dbReference type="GO" id="GO:0005634">
    <property type="term" value="C:nucleus"/>
    <property type="evidence" value="ECO:0007669"/>
    <property type="project" value="UniProtKB-SubCell"/>
</dbReference>
<protein>
    <recommendedName>
        <fullName evidence="7">TF-B3 domain-containing protein</fullName>
    </recommendedName>
</protein>
<dbReference type="Gene3D" id="2.40.330.10">
    <property type="entry name" value="DNA-binding pseudobarrel domain"/>
    <property type="match status" value="1"/>
</dbReference>
<feature type="domain" description="TF-B3" evidence="7">
    <location>
        <begin position="47"/>
        <end position="138"/>
    </location>
</feature>
<accession>A0A835LNK8</accession>
<organism evidence="8 9">
    <name type="scientific">Coptis chinensis</name>
    <dbReference type="NCBI Taxonomy" id="261450"/>
    <lineage>
        <taxon>Eukaryota</taxon>
        <taxon>Viridiplantae</taxon>
        <taxon>Streptophyta</taxon>
        <taxon>Embryophyta</taxon>
        <taxon>Tracheophyta</taxon>
        <taxon>Spermatophyta</taxon>
        <taxon>Magnoliopsida</taxon>
        <taxon>Ranunculales</taxon>
        <taxon>Ranunculaceae</taxon>
        <taxon>Coptidoideae</taxon>
        <taxon>Coptis</taxon>
    </lineage>
</organism>
<evidence type="ECO:0000256" key="6">
    <source>
        <dbReference type="SAM" id="Phobius"/>
    </source>
</evidence>
<evidence type="ECO:0000256" key="3">
    <source>
        <dbReference type="ARBA" id="ARBA00023125"/>
    </source>
</evidence>
<dbReference type="PANTHER" id="PTHR31391:SF3">
    <property type="entry name" value="B3 DOMAIN-CONTAINING PROTEIN OS05G0481400"/>
    <property type="match status" value="1"/>
</dbReference>
<keyword evidence="2" id="KW-0805">Transcription regulation</keyword>
<dbReference type="SUPFAM" id="SSF101936">
    <property type="entry name" value="DNA-binding pseudobarrel domain"/>
    <property type="match status" value="1"/>
</dbReference>
<dbReference type="InterPro" id="IPR003340">
    <property type="entry name" value="B3_DNA-bd"/>
</dbReference>
<sequence>MKVEFSRTRKSYLAVPYEDVKVASYEERTSAQRYAEDFQANLQHPSFVKSMVRSHVYSCFWLGLPHNFCKNHLPAADLTMVLENEKGSEYESLYIGRKRGLSGGWRRFALDHKLDDGDALVFELTESDRFKVVPRFYVVYSHNYDYMIYIFGSFGMLYLISLVYTNFTEMTTHWKEICPFYT</sequence>
<dbReference type="Pfam" id="PF02362">
    <property type="entry name" value="B3"/>
    <property type="match status" value="1"/>
</dbReference>
<keyword evidence="6" id="KW-0812">Transmembrane</keyword>
<dbReference type="EMBL" id="JADFTS010000007">
    <property type="protein sequence ID" value="KAF9597984.1"/>
    <property type="molecule type" value="Genomic_DNA"/>
</dbReference>
<dbReference type="InterPro" id="IPR044837">
    <property type="entry name" value="REM16-like"/>
</dbReference>
<dbReference type="PANTHER" id="PTHR31391">
    <property type="entry name" value="B3 DOMAIN-CONTAINING PROTEIN OS11G0197600-RELATED"/>
    <property type="match status" value="1"/>
</dbReference>
<keyword evidence="4" id="KW-0804">Transcription</keyword>
<keyword evidence="6" id="KW-0472">Membrane</keyword>
<dbReference type="SMART" id="SM01019">
    <property type="entry name" value="B3"/>
    <property type="match status" value="1"/>
</dbReference>
<dbReference type="InterPro" id="IPR015300">
    <property type="entry name" value="DNA-bd_pseudobarrel_sf"/>
</dbReference>
<name>A0A835LNK8_9MAGN</name>
<proteinExistence type="predicted"/>
<evidence type="ECO:0000256" key="4">
    <source>
        <dbReference type="ARBA" id="ARBA00023163"/>
    </source>
</evidence>
<feature type="transmembrane region" description="Helical" evidence="6">
    <location>
        <begin position="146"/>
        <end position="164"/>
    </location>
</feature>
<evidence type="ECO:0000313" key="8">
    <source>
        <dbReference type="EMBL" id="KAF9597984.1"/>
    </source>
</evidence>
<dbReference type="CDD" id="cd10017">
    <property type="entry name" value="B3_DNA"/>
    <property type="match status" value="1"/>
</dbReference>